<dbReference type="AlphaFoldDB" id="A0A7Z7NHM7"/>
<evidence type="ECO:0000313" key="2">
    <source>
        <dbReference type="EMBL" id="SOO25309.1"/>
    </source>
</evidence>
<sequence length="84" mass="8909">MHAHGSMQVEHGPPPDVPVALRGRPELAVSGRLWKIPGRLSDDPGLSRARRSVARLPLAIVLPPRGRRAGGYGTLPVSHTAGQP</sequence>
<reference evidence="2 3" key="1">
    <citation type="submission" date="2017-10" db="EMBL/GenBank/DDBJ databases">
        <authorList>
            <person name="Regsiter A."/>
            <person name="William W."/>
        </authorList>
    </citation>
    <scope>NUCLEOTIDE SEQUENCE [LARGE SCALE GENOMIC DNA]</scope>
    <source>
        <strain evidence="2 3">CFBP6991</strain>
    </source>
</reference>
<accession>A0A7Z7NHM7</accession>
<organism evidence="2 3">
    <name type="scientific">Xanthomonas campestris pv. phaseoli</name>
    <dbReference type="NCBI Taxonomy" id="317013"/>
    <lineage>
        <taxon>Bacteria</taxon>
        <taxon>Pseudomonadati</taxon>
        <taxon>Pseudomonadota</taxon>
        <taxon>Gammaproteobacteria</taxon>
        <taxon>Lysobacterales</taxon>
        <taxon>Lysobacteraceae</taxon>
        <taxon>Xanthomonas</taxon>
    </lineage>
</organism>
<comment type="caution">
    <text evidence="2">The sequence shown here is derived from an EMBL/GenBank/DDBJ whole genome shotgun (WGS) entry which is preliminary data.</text>
</comment>
<evidence type="ECO:0000313" key="3">
    <source>
        <dbReference type="Proteomes" id="UP000234345"/>
    </source>
</evidence>
<name>A0A7Z7NHM7_XANCH</name>
<protein>
    <submittedName>
        <fullName evidence="2">Uncharacterized protein</fullName>
    </submittedName>
</protein>
<dbReference type="EMBL" id="OCZC01000070">
    <property type="protein sequence ID" value="SOO25309.1"/>
    <property type="molecule type" value="Genomic_DNA"/>
</dbReference>
<dbReference type="Proteomes" id="UP000234345">
    <property type="component" value="Unassembled WGS sequence"/>
</dbReference>
<proteinExistence type="predicted"/>
<gene>
    <name evidence="2" type="ORF">XFF6991_430133</name>
</gene>
<feature type="region of interest" description="Disordered" evidence="1">
    <location>
        <begin position="1"/>
        <end position="21"/>
    </location>
</feature>
<evidence type="ECO:0000256" key="1">
    <source>
        <dbReference type="SAM" id="MobiDB-lite"/>
    </source>
</evidence>